<evidence type="ECO:0000256" key="4">
    <source>
        <dbReference type="SAM" id="SignalP"/>
    </source>
</evidence>
<dbReference type="InterPro" id="IPR011990">
    <property type="entry name" value="TPR-like_helical_dom_sf"/>
</dbReference>
<dbReference type="OrthoDB" id="9806825at2"/>
<evidence type="ECO:0000256" key="3">
    <source>
        <dbReference type="PROSITE-ProRule" id="PRU00339"/>
    </source>
</evidence>
<evidence type="ECO:0000256" key="1">
    <source>
        <dbReference type="ARBA" id="ARBA00022737"/>
    </source>
</evidence>
<dbReference type="SUPFAM" id="SSF48452">
    <property type="entry name" value="TPR-like"/>
    <property type="match status" value="4"/>
</dbReference>
<keyword evidence="2 3" id="KW-0802">TPR repeat</keyword>
<name>A0A2T5MEC9_9GAMM</name>
<keyword evidence="1" id="KW-0677">Repeat</keyword>
<dbReference type="InterPro" id="IPR051012">
    <property type="entry name" value="CellSynth/LPSAsmb/PSIAsmb"/>
</dbReference>
<dbReference type="Pfam" id="PF13174">
    <property type="entry name" value="TPR_6"/>
    <property type="match status" value="4"/>
</dbReference>
<dbReference type="InterPro" id="IPR019734">
    <property type="entry name" value="TPR_rpt"/>
</dbReference>
<dbReference type="PANTHER" id="PTHR45586:SF1">
    <property type="entry name" value="LIPOPOLYSACCHARIDE ASSEMBLY PROTEIN B"/>
    <property type="match status" value="1"/>
</dbReference>
<dbReference type="Gene3D" id="1.25.40.10">
    <property type="entry name" value="Tetratricopeptide repeat domain"/>
    <property type="match status" value="6"/>
</dbReference>
<feature type="signal peptide" evidence="4">
    <location>
        <begin position="1"/>
        <end position="24"/>
    </location>
</feature>
<evidence type="ECO:0000313" key="6">
    <source>
        <dbReference type="Proteomes" id="UP000244248"/>
    </source>
</evidence>
<dbReference type="RefSeq" id="WP_107940525.1">
    <property type="nucleotide sequence ID" value="NZ_QANS01000004.1"/>
</dbReference>
<dbReference type="AlphaFoldDB" id="A0A2T5MEC9"/>
<keyword evidence="6" id="KW-1185">Reference proteome</keyword>
<dbReference type="Pfam" id="PF13432">
    <property type="entry name" value="TPR_16"/>
    <property type="match status" value="2"/>
</dbReference>
<dbReference type="PANTHER" id="PTHR45586">
    <property type="entry name" value="TPR REPEAT-CONTAINING PROTEIN PA4667"/>
    <property type="match status" value="1"/>
</dbReference>
<evidence type="ECO:0000256" key="2">
    <source>
        <dbReference type="ARBA" id="ARBA00022803"/>
    </source>
</evidence>
<evidence type="ECO:0008006" key="7">
    <source>
        <dbReference type="Google" id="ProtNLM"/>
    </source>
</evidence>
<dbReference type="EMBL" id="QANS01000004">
    <property type="protein sequence ID" value="PTU30940.1"/>
    <property type="molecule type" value="Genomic_DNA"/>
</dbReference>
<feature type="chain" id="PRO_5015718807" description="Outer membrane lipoprotein BamD-like domain-containing protein" evidence="4">
    <location>
        <begin position="25"/>
        <end position="949"/>
    </location>
</feature>
<proteinExistence type="predicted"/>
<evidence type="ECO:0000313" key="5">
    <source>
        <dbReference type="EMBL" id="PTU30940.1"/>
    </source>
</evidence>
<feature type="repeat" description="TPR" evidence="3">
    <location>
        <begin position="601"/>
        <end position="634"/>
    </location>
</feature>
<dbReference type="PROSITE" id="PS50005">
    <property type="entry name" value="TPR"/>
    <property type="match status" value="1"/>
</dbReference>
<dbReference type="Proteomes" id="UP000244248">
    <property type="component" value="Unassembled WGS sequence"/>
</dbReference>
<organism evidence="5 6">
    <name type="scientific">Stenotrophobium rhamnosiphilum</name>
    <dbReference type="NCBI Taxonomy" id="2029166"/>
    <lineage>
        <taxon>Bacteria</taxon>
        <taxon>Pseudomonadati</taxon>
        <taxon>Pseudomonadota</taxon>
        <taxon>Gammaproteobacteria</taxon>
        <taxon>Nevskiales</taxon>
        <taxon>Nevskiaceae</taxon>
        <taxon>Stenotrophobium</taxon>
    </lineage>
</organism>
<sequence length="949" mass="104288">MKQAGLLKYSAAAILALQCVVSSAADNKPSTVGSITHNNGLNSNGVLQIATPTILRVTTSKPLPPNPREALIQYDRLIELNPDPVILAEALRRSADLRVQMIDASGDFNEAELRKAIFNYKRLLSEIPTYQHNDRVLYQLARAYQLAGDNESAINSLKTLVASYPDSLRIGDAAFRSAELLFASGKYDQAEPLYRAVFNLGKENPLYRTGEYKYGWTLYKQSKYEQALAIFIPILDRDLPAGELTDSTSLQAAPTVKGSPYVAETLRVTSLSFAALGGGKAINDYFAKSGRDPRYYALLYSDLGSMLMDRQRYTDAAETYASFIARYPKHTLAPDFQTQVIAAYRKGGFNELTISAKETYVNLYAPGSAYWGKTAPPAKVLAEVRQDLSDLGSYYHARAQKTPLTETASRQADFSKAASWYKKTIEAFPDAPQVAATSMLYADALYDGGQTEAAAQQYAVTAYTNTGNPKAAEAAYAGVQAWQRLAREVPETAQTPALLQSIAASLKLADTFPQHPKLSAVLARAANDLYAIKDYPQVIVVAQRAMQKSMATELRRETQGVLADAYFAQQQYPQAEIAYTALLPLLETTDAKRSVANEQLAASIYKQGEAAREAGDLRAAANHFQRVARIAPGTSIQANSDYDAAAAFINLQDWKNAESTLETFLSRYPKNALAADADKKLAFAYQKDNRPLQASEAYARIAARSTESADTRRDAAWLAAQLSDKANATAPTARAYEYYVSNFPQPLDRAMTARRRLADLAHTNSRDDALYQRWLRELIDADTSAAARTDVSKQMAAQANLEIGQIAAAKARALALSMPVNKSLPKRKSATEVAIASFERAASYGYANVTTAATYEIGMVYRDFGRALLDSPRPAQLQGDALEQYNILLEEQANPFEEKAISIHEANLQRLRQGLWNDSIKKSVAALADLSPAKYGKREQRENSYDSLR</sequence>
<gene>
    <name evidence="5" type="ORF">CJD38_11555</name>
</gene>
<dbReference type="SMART" id="SM00028">
    <property type="entry name" value="TPR"/>
    <property type="match status" value="5"/>
</dbReference>
<reference evidence="5 6" key="1">
    <citation type="submission" date="2018-04" db="EMBL/GenBank/DDBJ databases">
        <title>Novel species isolated from glacier.</title>
        <authorList>
            <person name="Liu Q."/>
            <person name="Xin Y.-H."/>
        </authorList>
    </citation>
    <scope>NUCLEOTIDE SEQUENCE [LARGE SCALE GENOMIC DNA]</scope>
    <source>
        <strain evidence="5 6">GT1R17</strain>
    </source>
</reference>
<comment type="caution">
    <text evidence="5">The sequence shown here is derived from an EMBL/GenBank/DDBJ whole genome shotgun (WGS) entry which is preliminary data.</text>
</comment>
<protein>
    <recommendedName>
        <fullName evidence="7">Outer membrane lipoprotein BamD-like domain-containing protein</fullName>
    </recommendedName>
</protein>
<keyword evidence="4" id="KW-0732">Signal</keyword>
<accession>A0A2T5MEC9</accession>